<reference evidence="1" key="1">
    <citation type="submission" date="2021-05" db="EMBL/GenBank/DDBJ databases">
        <title>The genome of the haptophyte Pavlova lutheri (Diacronema luteri, Pavlovales) - a model for lipid biosynthesis in eukaryotic algae.</title>
        <authorList>
            <person name="Hulatt C.J."/>
            <person name="Posewitz M.C."/>
        </authorList>
    </citation>
    <scope>NUCLEOTIDE SEQUENCE</scope>
    <source>
        <strain evidence="1">NIVA-4/92</strain>
    </source>
</reference>
<comment type="caution">
    <text evidence="1">The sequence shown here is derived from an EMBL/GenBank/DDBJ whole genome shotgun (WGS) entry which is preliminary data.</text>
</comment>
<dbReference type="AlphaFoldDB" id="A0A8J5X0V6"/>
<dbReference type="OrthoDB" id="185582at2759"/>
<accession>A0A8J5X0V6</accession>
<keyword evidence="2" id="KW-1185">Reference proteome</keyword>
<dbReference type="EMBL" id="JAGTXO010000060">
    <property type="protein sequence ID" value="KAG8457916.1"/>
    <property type="molecule type" value="Genomic_DNA"/>
</dbReference>
<dbReference type="Proteomes" id="UP000751190">
    <property type="component" value="Unassembled WGS sequence"/>
</dbReference>
<organism evidence="1 2">
    <name type="scientific">Diacronema lutheri</name>
    <name type="common">Unicellular marine alga</name>
    <name type="synonym">Monochrysis lutheri</name>
    <dbReference type="NCBI Taxonomy" id="2081491"/>
    <lineage>
        <taxon>Eukaryota</taxon>
        <taxon>Haptista</taxon>
        <taxon>Haptophyta</taxon>
        <taxon>Pavlovophyceae</taxon>
        <taxon>Pavlovales</taxon>
        <taxon>Pavlovaceae</taxon>
        <taxon>Diacronema</taxon>
    </lineage>
</organism>
<evidence type="ECO:0000313" key="2">
    <source>
        <dbReference type="Proteomes" id="UP000751190"/>
    </source>
</evidence>
<sequence length="573" mass="58233">MAPVIQRRGVHFPLQPDGAVSTTKTGKAIWAAAARAAGAPELAAAIDAERDWRHAYKPHVLRLAEQMARSRERHLAGAHAGLAAFEAAFELVPSSSARAAVDDADAAPRALYAAVRERAATPSAALRAAAVRSERAPRAPAAALVGADPVEVVARWTAYGVCEPSALDALRRVASDGARDDGGGAAAPCVRSHVFVCLGGTAEMGPARTLLALGATVVAVARPGARLQALIRFARGDDDDDDDDGGGACAPAAGMLIVPVPAEDAADGRTDRAGCDMLDDPCEVAAWLAHLDSAHSADGALLAAARAAGGGRGAGGARDAARADDDGGDGVLVLGTYGYLDGADHVRLTAAMDAIVTAVVAVRAHGRTSAAYLPSPSTAAVVPREARDAAAARYEALGALSLRALRTPNARAPVPPDDGYDGGRGRCVCDGLATLQGPNYALAKTAQQWRAAMLSDGGRCARVSSLMAPGARTASMVHVATLSAALHGLEAFEPLHVPSVTVAAGVMALLLVADLLLPQSDFASVGHTRGAVHGGAWRCAFTAESIGWTAYALGALGYRARPLPPAPPAPPQA</sequence>
<name>A0A8J5X0V6_DIALT</name>
<dbReference type="OMA" id="CAFTAES"/>
<gene>
    <name evidence="1" type="ORF">KFE25_011982</name>
</gene>
<protein>
    <submittedName>
        <fullName evidence="1">Uncharacterized protein</fullName>
    </submittedName>
</protein>
<proteinExistence type="predicted"/>
<evidence type="ECO:0000313" key="1">
    <source>
        <dbReference type="EMBL" id="KAG8457916.1"/>
    </source>
</evidence>